<accession>A0ABS8XSZ6</accession>
<dbReference type="Proteomes" id="UP001200741">
    <property type="component" value="Unassembled WGS sequence"/>
</dbReference>
<keyword evidence="3" id="KW-0808">Transferase</keyword>
<proteinExistence type="predicted"/>
<dbReference type="EMBL" id="JAJTWU010000003">
    <property type="protein sequence ID" value="MCE4554313.1"/>
    <property type="molecule type" value="Genomic_DNA"/>
</dbReference>
<keyword evidence="5" id="KW-0902">Two-component regulatory system</keyword>
<reference evidence="7 8" key="1">
    <citation type="submission" date="2021-12" db="EMBL/GenBank/DDBJ databases">
        <title>Genome seq of P8.</title>
        <authorList>
            <person name="Seo T."/>
        </authorList>
    </citation>
    <scope>NUCLEOTIDE SEQUENCE [LARGE SCALE GENOMIC DNA]</scope>
    <source>
        <strain evidence="7 8">P8</strain>
    </source>
</reference>
<dbReference type="Pfam" id="PF02518">
    <property type="entry name" value="HATPase_c"/>
    <property type="match status" value="1"/>
</dbReference>
<dbReference type="SUPFAM" id="SSF55874">
    <property type="entry name" value="ATPase domain of HSP90 chaperone/DNA topoisomerase II/histidine kinase"/>
    <property type="match status" value="1"/>
</dbReference>
<protein>
    <recommendedName>
        <fullName evidence="2">histidine kinase</fullName>
        <ecNumber evidence="2">2.7.13.3</ecNumber>
    </recommendedName>
</protein>
<evidence type="ECO:0000256" key="5">
    <source>
        <dbReference type="ARBA" id="ARBA00023012"/>
    </source>
</evidence>
<evidence type="ECO:0000256" key="3">
    <source>
        <dbReference type="ARBA" id="ARBA00022679"/>
    </source>
</evidence>
<dbReference type="PANTHER" id="PTHR24421">
    <property type="entry name" value="NITRATE/NITRITE SENSOR PROTEIN NARX-RELATED"/>
    <property type="match status" value="1"/>
</dbReference>
<keyword evidence="8" id="KW-1185">Reference proteome</keyword>
<keyword evidence="7" id="KW-0547">Nucleotide-binding</keyword>
<feature type="domain" description="Histidine kinase" evidence="6">
    <location>
        <begin position="1"/>
        <end position="70"/>
    </location>
</feature>
<evidence type="ECO:0000313" key="7">
    <source>
        <dbReference type="EMBL" id="MCE4554313.1"/>
    </source>
</evidence>
<dbReference type="InterPro" id="IPR005467">
    <property type="entry name" value="His_kinase_dom"/>
</dbReference>
<evidence type="ECO:0000256" key="1">
    <source>
        <dbReference type="ARBA" id="ARBA00000085"/>
    </source>
</evidence>
<gene>
    <name evidence="7" type="ORF">LXT13_07620</name>
</gene>
<comment type="caution">
    <text evidence="7">The sequence shown here is derived from an EMBL/GenBank/DDBJ whole genome shotgun (WGS) entry which is preliminary data.</text>
</comment>
<comment type="catalytic activity">
    <reaction evidence="1">
        <text>ATP + protein L-histidine = ADP + protein N-phospho-L-histidine.</text>
        <dbReference type="EC" id="2.7.13.3"/>
    </reaction>
</comment>
<dbReference type="InterPro" id="IPR036890">
    <property type="entry name" value="HATPase_C_sf"/>
</dbReference>
<evidence type="ECO:0000256" key="2">
    <source>
        <dbReference type="ARBA" id="ARBA00012438"/>
    </source>
</evidence>
<evidence type="ECO:0000256" key="4">
    <source>
        <dbReference type="ARBA" id="ARBA00022777"/>
    </source>
</evidence>
<keyword evidence="4" id="KW-0418">Kinase</keyword>
<name>A0ABS8XSZ6_9BURK</name>
<organism evidence="7 8">
    <name type="scientific">Pelomonas cellulosilytica</name>
    <dbReference type="NCBI Taxonomy" id="2906762"/>
    <lineage>
        <taxon>Bacteria</taxon>
        <taxon>Pseudomonadati</taxon>
        <taxon>Pseudomonadota</taxon>
        <taxon>Betaproteobacteria</taxon>
        <taxon>Burkholderiales</taxon>
        <taxon>Sphaerotilaceae</taxon>
        <taxon>Roseateles</taxon>
    </lineage>
</organism>
<dbReference type="GO" id="GO:0005524">
    <property type="term" value="F:ATP binding"/>
    <property type="evidence" value="ECO:0007669"/>
    <property type="project" value="UniProtKB-KW"/>
</dbReference>
<dbReference type="Gene3D" id="3.30.565.10">
    <property type="entry name" value="Histidine kinase-like ATPase, C-terminal domain"/>
    <property type="match status" value="1"/>
</dbReference>
<dbReference type="InterPro" id="IPR004358">
    <property type="entry name" value="Sig_transdc_His_kin-like_C"/>
</dbReference>
<dbReference type="PRINTS" id="PR00344">
    <property type="entry name" value="BCTRLSENSOR"/>
</dbReference>
<keyword evidence="7" id="KW-0067">ATP-binding</keyword>
<dbReference type="InterPro" id="IPR050482">
    <property type="entry name" value="Sensor_HK_TwoCompSys"/>
</dbReference>
<dbReference type="InterPro" id="IPR003594">
    <property type="entry name" value="HATPase_dom"/>
</dbReference>
<dbReference type="PROSITE" id="PS50109">
    <property type="entry name" value="HIS_KIN"/>
    <property type="match status" value="1"/>
</dbReference>
<evidence type="ECO:0000259" key="6">
    <source>
        <dbReference type="PROSITE" id="PS50109"/>
    </source>
</evidence>
<dbReference type="EC" id="2.7.13.3" evidence="2"/>
<sequence length="87" mass="8857">MHIRAYLAGGRLCIVVRDDGRGLPRDATALASGWGLRSVQAQLHALGGGLALRSAPGRGTCATLTLPLGLPPQPAAPSGALVPRSRP</sequence>
<evidence type="ECO:0000313" key="8">
    <source>
        <dbReference type="Proteomes" id="UP001200741"/>
    </source>
</evidence>